<proteinExistence type="predicted"/>
<protein>
    <submittedName>
        <fullName evidence="2">Uncharacterized protein</fullName>
    </submittedName>
</protein>
<evidence type="ECO:0000313" key="3">
    <source>
        <dbReference type="Proteomes" id="UP000299102"/>
    </source>
</evidence>
<dbReference type="EMBL" id="BGZK01001330">
    <property type="protein sequence ID" value="GBP77404.1"/>
    <property type="molecule type" value="Genomic_DNA"/>
</dbReference>
<evidence type="ECO:0000313" key="2">
    <source>
        <dbReference type="EMBL" id="GBP77404.1"/>
    </source>
</evidence>
<feature type="region of interest" description="Disordered" evidence="1">
    <location>
        <begin position="1"/>
        <end position="35"/>
    </location>
</feature>
<accession>A0A4C1YR89</accession>
<dbReference type="AlphaFoldDB" id="A0A4C1YR89"/>
<name>A0A4C1YR89_EUMVA</name>
<keyword evidence="3" id="KW-1185">Reference proteome</keyword>
<organism evidence="2 3">
    <name type="scientific">Eumeta variegata</name>
    <name type="common">Bagworm moth</name>
    <name type="synonym">Eumeta japonica</name>
    <dbReference type="NCBI Taxonomy" id="151549"/>
    <lineage>
        <taxon>Eukaryota</taxon>
        <taxon>Metazoa</taxon>
        <taxon>Ecdysozoa</taxon>
        <taxon>Arthropoda</taxon>
        <taxon>Hexapoda</taxon>
        <taxon>Insecta</taxon>
        <taxon>Pterygota</taxon>
        <taxon>Neoptera</taxon>
        <taxon>Endopterygota</taxon>
        <taxon>Lepidoptera</taxon>
        <taxon>Glossata</taxon>
        <taxon>Ditrysia</taxon>
        <taxon>Tineoidea</taxon>
        <taxon>Psychidae</taxon>
        <taxon>Oiketicinae</taxon>
        <taxon>Eumeta</taxon>
    </lineage>
</organism>
<gene>
    <name evidence="2" type="ORF">EVAR_24121_1</name>
</gene>
<comment type="caution">
    <text evidence="2">The sequence shown here is derived from an EMBL/GenBank/DDBJ whole genome shotgun (WGS) entry which is preliminary data.</text>
</comment>
<reference evidence="2 3" key="1">
    <citation type="journal article" date="2019" name="Commun. Biol.">
        <title>The bagworm genome reveals a unique fibroin gene that provides high tensile strength.</title>
        <authorList>
            <person name="Kono N."/>
            <person name="Nakamura H."/>
            <person name="Ohtoshi R."/>
            <person name="Tomita M."/>
            <person name="Numata K."/>
            <person name="Arakawa K."/>
        </authorList>
    </citation>
    <scope>NUCLEOTIDE SEQUENCE [LARGE SCALE GENOMIC DNA]</scope>
</reference>
<feature type="region of interest" description="Disordered" evidence="1">
    <location>
        <begin position="54"/>
        <end position="93"/>
    </location>
</feature>
<evidence type="ECO:0000256" key="1">
    <source>
        <dbReference type="SAM" id="MobiDB-lite"/>
    </source>
</evidence>
<dbReference type="Proteomes" id="UP000299102">
    <property type="component" value="Unassembled WGS sequence"/>
</dbReference>
<feature type="compositionally biased region" description="Polar residues" evidence="1">
    <location>
        <begin position="83"/>
        <end position="93"/>
    </location>
</feature>
<sequence length="93" mass="9864">MDAARMTASPQTIAGMPQRRDGAAHHSPAARRRGAAWEMGFERRMYELLLKYASGRSDGPEGPAGRAPPAPPPAAAAAHSIADQHTATVRTTF</sequence>